<dbReference type="Proteomes" id="UP000069935">
    <property type="component" value="Chromosome 3"/>
</dbReference>
<feature type="domain" description="VOC" evidence="1">
    <location>
        <begin position="5"/>
        <end position="125"/>
    </location>
</feature>
<keyword evidence="3" id="KW-1185">Reference proteome</keyword>
<dbReference type="SUPFAM" id="SSF54593">
    <property type="entry name" value="Glyoxalase/Bleomycin resistance protein/Dihydroxybiphenyl dioxygenase"/>
    <property type="match status" value="1"/>
</dbReference>
<evidence type="ECO:0000313" key="3">
    <source>
        <dbReference type="Proteomes" id="UP000069935"/>
    </source>
</evidence>
<dbReference type="PANTHER" id="PTHR21366:SF14">
    <property type="entry name" value="GLYOXALASE DOMAIN-CONTAINING PROTEIN 5"/>
    <property type="match status" value="1"/>
</dbReference>
<name>A0AAC8W1W8_9PROT</name>
<dbReference type="PANTHER" id="PTHR21366">
    <property type="entry name" value="GLYOXALASE FAMILY PROTEIN"/>
    <property type="match status" value="1"/>
</dbReference>
<dbReference type="InterPro" id="IPR029068">
    <property type="entry name" value="Glyas_Bleomycin-R_OHBP_Dase"/>
</dbReference>
<dbReference type="AlphaFoldDB" id="A0AAC8W1W8"/>
<dbReference type="RefSeq" id="WP_045584250.1">
    <property type="nucleotide sequence ID" value="NZ_CP012403.1"/>
</dbReference>
<dbReference type="CDD" id="cd07253">
    <property type="entry name" value="GLOD5"/>
    <property type="match status" value="1"/>
</dbReference>
<sequence length="126" mass="13660">MRIDRIDHFVLTVASIEATCAFYRDVLGMEVVTFAGGRRALAFGAQKINLHEVGREFEPKAARPAAGAGDFCLIAETPLEEVIAHLQNRGVAIEEGPVPRTGATGAIRSVYFRDPDDNLVEVATYA</sequence>
<dbReference type="InterPro" id="IPR050383">
    <property type="entry name" value="GlyoxalaseI/FosfomycinResist"/>
</dbReference>
<dbReference type="KEGG" id="ati:AL072_21525"/>
<proteinExistence type="predicted"/>
<dbReference type="EMBL" id="CP012403">
    <property type="protein sequence ID" value="ALG73573.1"/>
    <property type="molecule type" value="Genomic_DNA"/>
</dbReference>
<gene>
    <name evidence="2" type="ORF">AL072_21525</name>
</gene>
<reference evidence="3" key="1">
    <citation type="submission" date="2015-12" db="EMBL/GenBank/DDBJ databases">
        <title>Complete Genome Sequence of Azospirillum thiophilum BV-S.</title>
        <authorList>
            <person name="Fomenkov A."/>
            <person name="Vincze T."/>
            <person name="Grabovich M."/>
            <person name="Dubinina G."/>
            <person name="Orlova M."/>
            <person name="Belousova E."/>
            <person name="Roberts R.J."/>
        </authorList>
    </citation>
    <scope>NUCLEOTIDE SEQUENCE [LARGE SCALE GENOMIC DNA]</scope>
    <source>
        <strain evidence="3">BV-S</strain>
    </source>
</reference>
<evidence type="ECO:0000259" key="1">
    <source>
        <dbReference type="PROSITE" id="PS51819"/>
    </source>
</evidence>
<organism evidence="2 3">
    <name type="scientific">Azospirillum thiophilum</name>
    <dbReference type="NCBI Taxonomy" id="528244"/>
    <lineage>
        <taxon>Bacteria</taxon>
        <taxon>Pseudomonadati</taxon>
        <taxon>Pseudomonadota</taxon>
        <taxon>Alphaproteobacteria</taxon>
        <taxon>Rhodospirillales</taxon>
        <taxon>Azospirillaceae</taxon>
        <taxon>Azospirillum</taxon>
    </lineage>
</organism>
<dbReference type="PROSITE" id="PS51819">
    <property type="entry name" value="VOC"/>
    <property type="match status" value="1"/>
</dbReference>
<protein>
    <submittedName>
        <fullName evidence="2">Virulence protein</fullName>
    </submittedName>
</protein>
<dbReference type="Pfam" id="PF00903">
    <property type="entry name" value="Glyoxalase"/>
    <property type="match status" value="1"/>
</dbReference>
<evidence type="ECO:0000313" key="2">
    <source>
        <dbReference type="EMBL" id="ALG73573.1"/>
    </source>
</evidence>
<dbReference type="Gene3D" id="3.10.180.10">
    <property type="entry name" value="2,3-Dihydroxybiphenyl 1,2-Dioxygenase, domain 1"/>
    <property type="match status" value="1"/>
</dbReference>
<dbReference type="InterPro" id="IPR004360">
    <property type="entry name" value="Glyas_Fos-R_dOase_dom"/>
</dbReference>
<accession>A0AAC8W1W8</accession>
<dbReference type="InterPro" id="IPR037523">
    <property type="entry name" value="VOC_core"/>
</dbReference>
<reference evidence="2 3" key="2">
    <citation type="journal article" date="2016" name="Genome Announc.">
        <title>Complete Genome Sequence of a Strain of Azospirillum thiophilum Isolated from a Sulfide Spring.</title>
        <authorList>
            <person name="Fomenkov A."/>
            <person name="Vincze T."/>
            <person name="Grabovich M."/>
            <person name="Anton B.P."/>
            <person name="Dubinina G."/>
            <person name="Orlova M."/>
            <person name="Belousova E."/>
            <person name="Roberts R.J."/>
        </authorList>
    </citation>
    <scope>NUCLEOTIDE SEQUENCE [LARGE SCALE GENOMIC DNA]</scope>
    <source>
        <strain evidence="2 3">BV-S</strain>
    </source>
</reference>